<comment type="caution">
    <text evidence="1">The sequence shown here is derived from an EMBL/GenBank/DDBJ whole genome shotgun (WGS) entry which is preliminary data.</text>
</comment>
<proteinExistence type="predicted"/>
<name>A0AAV7LC67_PLEWA</name>
<sequence>MLLRGGAEVWVLRPPAPPPLGISLRAHQVCMGVRLCSSQTLTSVMSVSGKGARQWVCRQSLDLWCKDECVLDFDERSIEEGELLEDEEEEDRWASSGGWGRGPLILFLIRCREHGKGSRGPRDGCWKEPRWRGGRYRSGHSHCLQVRKPERMATRY</sequence>
<evidence type="ECO:0000313" key="2">
    <source>
        <dbReference type="Proteomes" id="UP001066276"/>
    </source>
</evidence>
<organism evidence="1 2">
    <name type="scientific">Pleurodeles waltl</name>
    <name type="common">Iberian ribbed newt</name>
    <dbReference type="NCBI Taxonomy" id="8319"/>
    <lineage>
        <taxon>Eukaryota</taxon>
        <taxon>Metazoa</taxon>
        <taxon>Chordata</taxon>
        <taxon>Craniata</taxon>
        <taxon>Vertebrata</taxon>
        <taxon>Euteleostomi</taxon>
        <taxon>Amphibia</taxon>
        <taxon>Batrachia</taxon>
        <taxon>Caudata</taxon>
        <taxon>Salamandroidea</taxon>
        <taxon>Salamandridae</taxon>
        <taxon>Pleurodelinae</taxon>
        <taxon>Pleurodeles</taxon>
    </lineage>
</organism>
<dbReference type="AlphaFoldDB" id="A0AAV7LC67"/>
<reference evidence="1" key="1">
    <citation type="journal article" date="2022" name="bioRxiv">
        <title>Sequencing and chromosome-scale assembly of the giantPleurodeles waltlgenome.</title>
        <authorList>
            <person name="Brown T."/>
            <person name="Elewa A."/>
            <person name="Iarovenko S."/>
            <person name="Subramanian E."/>
            <person name="Araus A.J."/>
            <person name="Petzold A."/>
            <person name="Susuki M."/>
            <person name="Suzuki K.-i.T."/>
            <person name="Hayashi T."/>
            <person name="Toyoda A."/>
            <person name="Oliveira C."/>
            <person name="Osipova E."/>
            <person name="Leigh N.D."/>
            <person name="Simon A."/>
            <person name="Yun M.H."/>
        </authorList>
    </citation>
    <scope>NUCLEOTIDE SEQUENCE</scope>
    <source>
        <strain evidence="1">20211129_DDA</strain>
        <tissue evidence="1">Liver</tissue>
    </source>
</reference>
<gene>
    <name evidence="1" type="ORF">NDU88_002308</name>
</gene>
<evidence type="ECO:0000313" key="1">
    <source>
        <dbReference type="EMBL" id="KAJ1089157.1"/>
    </source>
</evidence>
<keyword evidence="2" id="KW-1185">Reference proteome</keyword>
<protein>
    <submittedName>
        <fullName evidence="1">Uncharacterized protein</fullName>
    </submittedName>
</protein>
<dbReference type="EMBL" id="JANPWB010000015">
    <property type="protein sequence ID" value="KAJ1089157.1"/>
    <property type="molecule type" value="Genomic_DNA"/>
</dbReference>
<dbReference type="Proteomes" id="UP001066276">
    <property type="component" value="Chromosome 11"/>
</dbReference>
<accession>A0AAV7LC67</accession>